<feature type="transmembrane region" description="Helical" evidence="1">
    <location>
        <begin position="373"/>
        <end position="391"/>
    </location>
</feature>
<feature type="transmembrane region" description="Helical" evidence="1">
    <location>
        <begin position="86"/>
        <end position="107"/>
    </location>
</feature>
<dbReference type="Pfam" id="PF01757">
    <property type="entry name" value="Acyl_transf_3"/>
    <property type="match status" value="1"/>
</dbReference>
<gene>
    <name evidence="3" type="ORF">H7U22_17160</name>
</gene>
<sequence length="409" mass="47428">MDNKSKPFKNQHLEVIRGIAAFLVVIDHLINRVPEVMQYKNHYINLIGNWSAEAVIIFFILSGIVIHSSVENRPRSGFNFFVERLIRIHPILIISVIFSVVIEIYLFKSKPSTIVIVGNIIPVSTLQGYLVTMLWNSNPVIWSLSCELFFYAVFSIFAIRKNGLNYSFMAVWFVLGIISFIIYYNPIPNNLFVNYLAIMLAYSPIWIVGFFIWSIRKKLNTSLILATLSLCCLPIISRAHITHNHFDPIKNLIFSIASIPLFLFLIRENNGDRSHFSLIKKFSCILIICMTYSIGFLYLINDPTYPIVSKVLYICLPFSFLFFYIKPFKTLTVTIYYSLILKTFKHLGSLSYSIYLIHNILIVVIFNLFSFNLGLKLLLLCFSVYIFSYLLERKLQPALNQFLKPKLLR</sequence>
<dbReference type="PANTHER" id="PTHR23028">
    <property type="entry name" value="ACETYLTRANSFERASE"/>
    <property type="match status" value="1"/>
</dbReference>
<keyword evidence="3" id="KW-0012">Acyltransferase</keyword>
<keyword evidence="3" id="KW-0808">Transferase</keyword>
<keyword evidence="4" id="KW-1185">Reference proteome</keyword>
<feature type="transmembrane region" description="Helical" evidence="1">
    <location>
        <begin position="114"/>
        <end position="135"/>
    </location>
</feature>
<evidence type="ECO:0000313" key="4">
    <source>
        <dbReference type="Proteomes" id="UP000652755"/>
    </source>
</evidence>
<feature type="transmembrane region" description="Helical" evidence="1">
    <location>
        <begin position="346"/>
        <end position="367"/>
    </location>
</feature>
<feature type="transmembrane region" description="Helical" evidence="1">
    <location>
        <begin position="192"/>
        <end position="212"/>
    </location>
</feature>
<proteinExistence type="predicted"/>
<dbReference type="GO" id="GO:0016746">
    <property type="term" value="F:acyltransferase activity"/>
    <property type="evidence" value="ECO:0007669"/>
    <property type="project" value="UniProtKB-KW"/>
</dbReference>
<keyword evidence="1" id="KW-1133">Transmembrane helix</keyword>
<protein>
    <submittedName>
        <fullName evidence="3">Acyltransferase</fullName>
    </submittedName>
</protein>
<dbReference type="EMBL" id="JACRYL010000017">
    <property type="protein sequence ID" value="MBC6112154.1"/>
    <property type="molecule type" value="Genomic_DNA"/>
</dbReference>
<evidence type="ECO:0000313" key="3">
    <source>
        <dbReference type="EMBL" id="MBC6112154.1"/>
    </source>
</evidence>
<name>A0ABR7KVL8_9SPHI</name>
<evidence type="ECO:0000256" key="1">
    <source>
        <dbReference type="SAM" id="Phobius"/>
    </source>
</evidence>
<feature type="transmembrane region" description="Helical" evidence="1">
    <location>
        <begin position="219"/>
        <end position="237"/>
    </location>
</feature>
<comment type="caution">
    <text evidence="3">The sequence shown here is derived from an EMBL/GenBank/DDBJ whole genome shotgun (WGS) entry which is preliminary data.</text>
</comment>
<organism evidence="3 4">
    <name type="scientific">Pedobacter fastidiosus</name>
    <dbReference type="NCBI Taxonomy" id="2765361"/>
    <lineage>
        <taxon>Bacteria</taxon>
        <taxon>Pseudomonadati</taxon>
        <taxon>Bacteroidota</taxon>
        <taxon>Sphingobacteriia</taxon>
        <taxon>Sphingobacteriales</taxon>
        <taxon>Sphingobacteriaceae</taxon>
        <taxon>Pedobacter</taxon>
    </lineage>
</organism>
<reference evidence="3 4" key="1">
    <citation type="submission" date="2020-08" db="EMBL/GenBank/DDBJ databases">
        <authorList>
            <person name="Sun Q."/>
            <person name="Inoue M."/>
        </authorList>
    </citation>
    <scope>NUCLEOTIDE SEQUENCE [LARGE SCALE GENOMIC DNA]</scope>
    <source>
        <strain evidence="3 4">CCM 8938</strain>
    </source>
</reference>
<feature type="domain" description="Acyltransferase 3" evidence="2">
    <location>
        <begin position="13"/>
        <end position="392"/>
    </location>
</feature>
<dbReference type="InterPro" id="IPR002656">
    <property type="entry name" value="Acyl_transf_3_dom"/>
</dbReference>
<evidence type="ECO:0000259" key="2">
    <source>
        <dbReference type="Pfam" id="PF01757"/>
    </source>
</evidence>
<feature type="transmembrane region" description="Helical" evidence="1">
    <location>
        <begin position="278"/>
        <end position="301"/>
    </location>
</feature>
<feature type="transmembrane region" description="Helical" evidence="1">
    <location>
        <begin position="249"/>
        <end position="266"/>
    </location>
</feature>
<dbReference type="RefSeq" id="WP_187072582.1">
    <property type="nucleotide sequence ID" value="NZ_JACRYL010000017.1"/>
</dbReference>
<feature type="transmembrane region" description="Helical" evidence="1">
    <location>
        <begin position="141"/>
        <end position="159"/>
    </location>
</feature>
<feature type="transmembrane region" description="Helical" evidence="1">
    <location>
        <begin position="43"/>
        <end position="66"/>
    </location>
</feature>
<keyword evidence="1" id="KW-0472">Membrane</keyword>
<feature type="transmembrane region" description="Helical" evidence="1">
    <location>
        <begin position="307"/>
        <end position="325"/>
    </location>
</feature>
<dbReference type="Proteomes" id="UP000652755">
    <property type="component" value="Unassembled WGS sequence"/>
</dbReference>
<accession>A0ABR7KVL8</accession>
<dbReference type="InterPro" id="IPR050879">
    <property type="entry name" value="Acyltransferase_3"/>
</dbReference>
<keyword evidence="1" id="KW-0812">Transmembrane</keyword>
<feature type="transmembrane region" description="Helical" evidence="1">
    <location>
        <begin position="166"/>
        <end position="186"/>
    </location>
</feature>